<gene>
    <name evidence="1" type="ORF">METZ01_LOCUS108456</name>
</gene>
<sequence length="58" mass="6211">MVLHQERLKFGSGNLGWTPKVLACLVGEDAVSEETMKCPAGGYFSLPAPIGSLFAEEK</sequence>
<reference evidence="1" key="1">
    <citation type="submission" date="2018-05" db="EMBL/GenBank/DDBJ databases">
        <authorList>
            <person name="Lanie J.A."/>
            <person name="Ng W.-L."/>
            <person name="Kazmierczak K.M."/>
            <person name="Andrzejewski T.M."/>
            <person name="Davidsen T.M."/>
            <person name="Wayne K.J."/>
            <person name="Tettelin H."/>
            <person name="Glass J.I."/>
            <person name="Rusch D."/>
            <person name="Podicherti R."/>
            <person name="Tsui H.-C.T."/>
            <person name="Winkler M.E."/>
        </authorList>
    </citation>
    <scope>NUCLEOTIDE SEQUENCE</scope>
</reference>
<name>A0A381WTB7_9ZZZZ</name>
<dbReference type="EMBL" id="UINC01012779">
    <property type="protein sequence ID" value="SVA55602.1"/>
    <property type="molecule type" value="Genomic_DNA"/>
</dbReference>
<protein>
    <submittedName>
        <fullName evidence="1">Uncharacterized protein</fullName>
    </submittedName>
</protein>
<dbReference type="AlphaFoldDB" id="A0A381WTB7"/>
<proteinExistence type="predicted"/>
<organism evidence="1">
    <name type="scientific">marine metagenome</name>
    <dbReference type="NCBI Taxonomy" id="408172"/>
    <lineage>
        <taxon>unclassified sequences</taxon>
        <taxon>metagenomes</taxon>
        <taxon>ecological metagenomes</taxon>
    </lineage>
</organism>
<evidence type="ECO:0000313" key="1">
    <source>
        <dbReference type="EMBL" id="SVA55602.1"/>
    </source>
</evidence>
<accession>A0A381WTB7</accession>